<dbReference type="InterPro" id="IPR038732">
    <property type="entry name" value="HpyO/CreE_NAD-binding"/>
</dbReference>
<evidence type="ECO:0000313" key="2">
    <source>
        <dbReference type="EMBL" id="TQJ05900.1"/>
    </source>
</evidence>
<keyword evidence="3" id="KW-1185">Reference proteome</keyword>
<dbReference type="InterPro" id="IPR036188">
    <property type="entry name" value="FAD/NAD-bd_sf"/>
</dbReference>
<comment type="caution">
    <text evidence="2">The sequence shown here is derived from an EMBL/GenBank/DDBJ whole genome shotgun (WGS) entry which is preliminary data.</text>
</comment>
<dbReference type="OrthoDB" id="3653265at2"/>
<accession>A0A542DS75</accession>
<organism evidence="2 3">
    <name type="scientific">Amycolatopsis cihanbeyliensis</name>
    <dbReference type="NCBI Taxonomy" id="1128664"/>
    <lineage>
        <taxon>Bacteria</taxon>
        <taxon>Bacillati</taxon>
        <taxon>Actinomycetota</taxon>
        <taxon>Actinomycetes</taxon>
        <taxon>Pseudonocardiales</taxon>
        <taxon>Pseudonocardiaceae</taxon>
        <taxon>Amycolatopsis</taxon>
    </lineage>
</organism>
<dbReference type="Proteomes" id="UP000320876">
    <property type="component" value="Unassembled WGS sequence"/>
</dbReference>
<evidence type="ECO:0000313" key="3">
    <source>
        <dbReference type="Proteomes" id="UP000320876"/>
    </source>
</evidence>
<evidence type="ECO:0000259" key="1">
    <source>
        <dbReference type="Pfam" id="PF13454"/>
    </source>
</evidence>
<dbReference type="PANTHER" id="PTHR40254:SF1">
    <property type="entry name" value="BLR0577 PROTEIN"/>
    <property type="match status" value="1"/>
</dbReference>
<dbReference type="AlphaFoldDB" id="A0A542DS75"/>
<dbReference type="PANTHER" id="PTHR40254">
    <property type="entry name" value="BLR0577 PROTEIN"/>
    <property type="match status" value="1"/>
</dbReference>
<protein>
    <submittedName>
        <fullName evidence="2">FAD-NAD(P)-binding protein</fullName>
    </submittedName>
</protein>
<feature type="domain" description="FAD-dependent urate hydroxylase HpyO/Asp monooxygenase CreE-like FAD/NAD(P)-binding" evidence="1">
    <location>
        <begin position="10"/>
        <end position="192"/>
    </location>
</feature>
<name>A0A542DS75_AMYCI</name>
<dbReference type="InterPro" id="IPR052189">
    <property type="entry name" value="L-asp_N-monooxygenase_NS-form"/>
</dbReference>
<dbReference type="SUPFAM" id="SSF51905">
    <property type="entry name" value="FAD/NAD(P)-binding domain"/>
    <property type="match status" value="1"/>
</dbReference>
<dbReference type="RefSeq" id="WP_142001365.1">
    <property type="nucleotide sequence ID" value="NZ_VFML01000001.1"/>
</dbReference>
<dbReference type="Pfam" id="PF13454">
    <property type="entry name" value="NAD_binding_9"/>
    <property type="match status" value="1"/>
</dbReference>
<gene>
    <name evidence="2" type="ORF">FB471_5745</name>
</gene>
<dbReference type="EMBL" id="VFML01000001">
    <property type="protein sequence ID" value="TQJ05900.1"/>
    <property type="molecule type" value="Genomic_DNA"/>
</dbReference>
<proteinExistence type="predicted"/>
<reference evidence="2 3" key="1">
    <citation type="submission" date="2019-06" db="EMBL/GenBank/DDBJ databases">
        <title>Sequencing the genomes of 1000 actinobacteria strains.</title>
        <authorList>
            <person name="Klenk H.-P."/>
        </authorList>
    </citation>
    <scope>NUCLEOTIDE SEQUENCE [LARGE SCALE GENOMIC DNA]</scope>
    <source>
        <strain evidence="2 3">DSM 45679</strain>
    </source>
</reference>
<sequence length="659" mass="72295">MRSSQVEVCIVGAGPRGLSVLERLCANERKKPAQSALTVHVIDPCTPGAGAVWRPDQSRHLLTNTVASQITVYTDDSAQIEGPIEPGPSLYEWAKDMAALGPQGTPDDEILAEARNLGPDCYPTRAFYGRYLHDGFHRVVLHAPEHVTIHVHRSRAVAMADTQGITGGPQGIRLENGTRLNHLDAIVLAQGHVSAGLTPHQERIASLARIHHLSYLTPANPADLDLSTIEPGETVLLRGLGLNFFDHMALFTVGRGGSFVREGRRLVYRSSGREPVLSASSRRGVPYHARGDNEKGAFGRHRPRLLTEEFIAELRGRTEDGERVNFSEDLWPLIAKEVEGVYYGALLASYGREGDGERFLERYLPLPEGTQQARLLAEYGIGADDRWDWDRISMPYRGREFIDRDDFWSWLLEYLARDVHEAKAGNLSSPLKSALDVLRDLRNEIRLAVDHGGLDGNSHRDDLEGWYTPLNAFLSIGPPASRIEEMIALIEAGILELTGPGTLIRIDTGGRAFVAESSLVPGRPVRSRILIEARLPVPNLCRTSDPLLRHLLDTDQCAPYRIAGSCGVSYETGGLAVTERPNRLLDVEGRAHPRRFAYGVPTESVHWVTQAGIRPGVDSVTLRDSDAIARAVLALPPVAHVPAAVRPPASETDLTGVIV</sequence>